<comment type="caution">
    <text evidence="1">The sequence shown here is derived from an EMBL/GenBank/DDBJ whole genome shotgun (WGS) entry which is preliminary data.</text>
</comment>
<dbReference type="PANTHER" id="PTHR11669:SF8">
    <property type="entry name" value="DNA POLYMERASE III SUBUNIT DELTA"/>
    <property type="match status" value="1"/>
</dbReference>
<dbReference type="InterPro" id="IPR050238">
    <property type="entry name" value="DNA_Rep/Repair_Clamp_Loader"/>
</dbReference>
<reference evidence="1" key="1">
    <citation type="journal article" date="2015" name="Proc. Natl. Acad. Sci. U.S.A.">
        <title>Networks of energetic and metabolic interactions define dynamics in microbial communities.</title>
        <authorList>
            <person name="Embree M."/>
            <person name="Liu J.K."/>
            <person name="Al-Bassam M.M."/>
            <person name="Zengler K."/>
        </authorList>
    </citation>
    <scope>NUCLEOTIDE SEQUENCE</scope>
</reference>
<dbReference type="SUPFAM" id="SSF52540">
    <property type="entry name" value="P-loop containing nucleoside triphosphate hydrolases"/>
    <property type="match status" value="1"/>
</dbReference>
<sequence>MNGAAFGIPERQGHVLARLAKLALAPPQSLVIEGGGAAERLGAALYFAARLNCRVLDASGAPCGRCPSCVQILERVFLDLMLLDGMTGSIKVDDVREVRQKAGEPPRGEGFRAVILAEAQSLSIEAANSLLKTLEDPRPRHCFMLLAPQRERLYPTLVSRSFVVTLAWPDPDSPTLPAELGDEDPMEWAEALATFYRTGRGWFARTSAKGRMTRLLADHVLLACSRCLAEALSGRAASPLGRYLAGLPDPEAAWFFDVLLTECQEALVTQVNPSLVMEWLGVRMFARCGR</sequence>
<gene>
    <name evidence="1" type="ORF">ASZ90_001383</name>
</gene>
<keyword evidence="1" id="KW-0548">Nucleotidyltransferase</keyword>
<accession>A0A0W8G6G3</accession>
<protein>
    <submittedName>
        <fullName evidence="1">Dna polymerase iii delta prime subunit</fullName>
        <ecNumber evidence="1">2.7.7.7</ecNumber>
    </submittedName>
</protein>
<dbReference type="GO" id="GO:0006261">
    <property type="term" value="P:DNA-templated DNA replication"/>
    <property type="evidence" value="ECO:0007669"/>
    <property type="project" value="TreeGrafter"/>
</dbReference>
<dbReference type="EMBL" id="LNQE01000185">
    <property type="protein sequence ID" value="KUG28741.1"/>
    <property type="molecule type" value="Genomic_DNA"/>
</dbReference>
<organism evidence="1">
    <name type="scientific">hydrocarbon metagenome</name>
    <dbReference type="NCBI Taxonomy" id="938273"/>
    <lineage>
        <taxon>unclassified sequences</taxon>
        <taxon>metagenomes</taxon>
        <taxon>ecological metagenomes</taxon>
    </lineage>
</organism>
<dbReference type="EC" id="2.7.7.7" evidence="1"/>
<dbReference type="Gene3D" id="3.40.50.300">
    <property type="entry name" value="P-loop containing nucleotide triphosphate hydrolases"/>
    <property type="match status" value="1"/>
</dbReference>
<name>A0A0W8G6G3_9ZZZZ</name>
<dbReference type="Pfam" id="PF13177">
    <property type="entry name" value="DNA_pol3_delta2"/>
    <property type="match status" value="1"/>
</dbReference>
<evidence type="ECO:0000313" key="1">
    <source>
        <dbReference type="EMBL" id="KUG28741.1"/>
    </source>
</evidence>
<dbReference type="GO" id="GO:0003887">
    <property type="term" value="F:DNA-directed DNA polymerase activity"/>
    <property type="evidence" value="ECO:0007669"/>
    <property type="project" value="UniProtKB-EC"/>
</dbReference>
<dbReference type="InterPro" id="IPR027417">
    <property type="entry name" value="P-loop_NTPase"/>
</dbReference>
<keyword evidence="1" id="KW-0808">Transferase</keyword>
<proteinExistence type="predicted"/>
<dbReference type="AlphaFoldDB" id="A0A0W8G6G3"/>
<dbReference type="PANTHER" id="PTHR11669">
    <property type="entry name" value="REPLICATION FACTOR C / DNA POLYMERASE III GAMMA-TAU SUBUNIT"/>
    <property type="match status" value="1"/>
</dbReference>